<keyword evidence="4" id="KW-1185">Reference proteome</keyword>
<dbReference type="Proteomes" id="UP000355283">
    <property type="component" value="Unassembled WGS sequence"/>
</dbReference>
<feature type="transmembrane region" description="Helical" evidence="2">
    <location>
        <begin position="248"/>
        <end position="272"/>
    </location>
</feature>
<evidence type="ECO:0000256" key="1">
    <source>
        <dbReference type="SAM" id="MobiDB-lite"/>
    </source>
</evidence>
<reference evidence="3 4" key="1">
    <citation type="submission" date="2019-01" db="EMBL/GenBank/DDBJ databases">
        <title>Nuclear Genome Assembly of the Microalgal Biofuel strain Nannochloropsis salina CCMP1776.</title>
        <authorList>
            <person name="Hovde B."/>
        </authorList>
    </citation>
    <scope>NUCLEOTIDE SEQUENCE [LARGE SCALE GENOMIC DNA]</scope>
    <source>
        <strain evidence="3 4">CCMP1776</strain>
    </source>
</reference>
<evidence type="ECO:0000256" key="2">
    <source>
        <dbReference type="SAM" id="Phobius"/>
    </source>
</evidence>
<evidence type="ECO:0000313" key="4">
    <source>
        <dbReference type="Proteomes" id="UP000355283"/>
    </source>
</evidence>
<feature type="transmembrane region" description="Helical" evidence="2">
    <location>
        <begin position="126"/>
        <end position="144"/>
    </location>
</feature>
<organism evidence="3 4">
    <name type="scientific">Nannochloropsis salina CCMP1776</name>
    <dbReference type="NCBI Taxonomy" id="1027361"/>
    <lineage>
        <taxon>Eukaryota</taxon>
        <taxon>Sar</taxon>
        <taxon>Stramenopiles</taxon>
        <taxon>Ochrophyta</taxon>
        <taxon>Eustigmatophyceae</taxon>
        <taxon>Eustigmatales</taxon>
        <taxon>Monodopsidaceae</taxon>
        <taxon>Microchloropsis</taxon>
        <taxon>Microchloropsis salina</taxon>
    </lineage>
</organism>
<dbReference type="EMBL" id="SDOX01000183">
    <property type="protein sequence ID" value="TFJ80066.1"/>
    <property type="molecule type" value="Genomic_DNA"/>
</dbReference>
<feature type="transmembrane region" description="Helical" evidence="2">
    <location>
        <begin position="180"/>
        <end position="201"/>
    </location>
</feature>
<gene>
    <name evidence="3" type="ORF">NSK_008624</name>
</gene>
<protein>
    <submittedName>
        <fullName evidence="3">Uncharacterized protein</fullName>
    </submittedName>
</protein>
<feature type="compositionally biased region" description="Basic and acidic residues" evidence="1">
    <location>
        <begin position="382"/>
        <end position="393"/>
    </location>
</feature>
<name>A0A4D9CMS7_9STRA</name>
<dbReference type="OrthoDB" id="10346586at2759"/>
<keyword evidence="2" id="KW-0812">Transmembrane</keyword>
<feature type="compositionally biased region" description="Basic residues" evidence="1">
    <location>
        <begin position="434"/>
        <end position="446"/>
    </location>
</feature>
<proteinExistence type="predicted"/>
<feature type="transmembrane region" description="Helical" evidence="2">
    <location>
        <begin position="213"/>
        <end position="236"/>
    </location>
</feature>
<sequence>MTGKRFDRSATDILLNGGLQERGSEVRMLPSWEGASKVRSDPALLPLNMVRIGTEEYQLFAPTRDESRSVTPRQAPYPVKERLPRWLPPRLKWPLENALGRFLGERPRQPPWLLQVDVSWPSGQRWYKGAALLVLCPLLAWSSGMSLATVMAGTGTGFLHGIFLRIRTEKCFDWNVCKGGLMASSAALYLALAVSGTPPALRGWTARALLWKPLSGCLGLAEWFLVMWVSLLLPFFKDPKASYYSSDTVTVGMLLLTLLYASNFMVPLGLWAGTLLKVTPPPLPPPASAVTGALKLGVPPHVSTGAPHQGPAQSLLPEKAGSFLTTASPTVAAAPAMAAGELQHPQHSHFTLLEAAQEAWHGREPPPLSGRERLLAKAALLKREQGMPGDPRRWLSPTQDDEQEPGFDDGLSRARPRINAQRGRGAGNEELTWSRHRGSRSSRRGSRSQWGDRIREGQPQSGAPRYGLRSRRGRAVGWEDGTGELEPAPMELSASPPPVPMDTEDNAEGVSRGSMRGLGRFESLNPHQY</sequence>
<accession>A0A4D9CMS7</accession>
<evidence type="ECO:0000313" key="3">
    <source>
        <dbReference type="EMBL" id="TFJ80066.1"/>
    </source>
</evidence>
<comment type="caution">
    <text evidence="3">The sequence shown here is derived from an EMBL/GenBank/DDBJ whole genome shotgun (WGS) entry which is preliminary data.</text>
</comment>
<keyword evidence="2" id="KW-0472">Membrane</keyword>
<feature type="region of interest" description="Disordered" evidence="1">
    <location>
        <begin position="382"/>
        <end position="529"/>
    </location>
</feature>
<dbReference type="AlphaFoldDB" id="A0A4D9CMS7"/>
<keyword evidence="2" id="KW-1133">Transmembrane helix</keyword>